<gene>
    <name evidence="2" type="primary">13</name>
    <name evidence="2" type="ORF">SEA_MARKPHEW_13</name>
</gene>
<feature type="region of interest" description="Disordered" evidence="1">
    <location>
        <begin position="146"/>
        <end position="233"/>
    </location>
</feature>
<feature type="compositionally biased region" description="Basic and acidic residues" evidence="1">
    <location>
        <begin position="15"/>
        <end position="30"/>
    </location>
</feature>
<dbReference type="RefSeq" id="YP_009953404.1">
    <property type="nucleotide sequence ID" value="NC_051622.1"/>
</dbReference>
<name>A0A6M3SWF7_9CAUD</name>
<sequence length="233" mass="24426">MGPHRRCRHRRRRLARQDRCAAGHHGEVPRSGHPRHRRGSDQPRRARHGGAAPQGTVRLRAGRVRDRDGREQDARRRHHAGPHPVVQVRHSLTGAVISVLPGTSLAALVERDDNWIDCTGWAEWLAAEREHLAAVAEWLDAEQAHNDEGAGNAGDASGRTGRAAGSTTSRPGRGADGRKRAAAGSKRPRSGAPVAVGGTDADTAADIAGSGGDGRGGPDAADGDPAGNAKPAS</sequence>
<feature type="compositionally biased region" description="Low complexity" evidence="1">
    <location>
        <begin position="218"/>
        <end position="233"/>
    </location>
</feature>
<evidence type="ECO:0000313" key="3">
    <source>
        <dbReference type="Proteomes" id="UP000501459"/>
    </source>
</evidence>
<accession>A0A6M3SWF7</accession>
<feature type="region of interest" description="Disordered" evidence="1">
    <location>
        <begin position="1"/>
        <end position="86"/>
    </location>
</feature>
<feature type="compositionally biased region" description="Basic and acidic residues" evidence="1">
    <location>
        <begin position="63"/>
        <end position="74"/>
    </location>
</feature>
<dbReference type="EMBL" id="MT310859">
    <property type="protein sequence ID" value="QJD50313.1"/>
    <property type="molecule type" value="Genomic_DNA"/>
</dbReference>
<evidence type="ECO:0000256" key="1">
    <source>
        <dbReference type="SAM" id="MobiDB-lite"/>
    </source>
</evidence>
<dbReference type="Proteomes" id="UP000501459">
    <property type="component" value="Segment"/>
</dbReference>
<evidence type="ECO:0000313" key="2">
    <source>
        <dbReference type="EMBL" id="QJD50313.1"/>
    </source>
</evidence>
<protein>
    <submittedName>
        <fullName evidence="2">Uncharacterized protein</fullName>
    </submittedName>
</protein>
<dbReference type="GeneID" id="60324877"/>
<keyword evidence="3" id="KW-1185">Reference proteome</keyword>
<feature type="compositionally biased region" description="Low complexity" evidence="1">
    <location>
        <begin position="182"/>
        <end position="208"/>
    </location>
</feature>
<feature type="compositionally biased region" description="Basic residues" evidence="1">
    <location>
        <begin position="1"/>
        <end position="14"/>
    </location>
</feature>
<proteinExistence type="predicted"/>
<dbReference type="KEGG" id="vg:60324877"/>
<organism evidence="2 3">
    <name type="scientific">Mycobacterium phage MarkPhew</name>
    <dbReference type="NCBI Taxonomy" id="2725625"/>
    <lineage>
        <taxon>Viruses</taxon>
        <taxon>Duplodnaviria</taxon>
        <taxon>Heunggongvirae</taxon>
        <taxon>Uroviricota</taxon>
        <taxon>Caudoviricetes</taxon>
        <taxon>Weiservirinae</taxon>
        <taxon>Anayavirus</taxon>
        <taxon>Anayavirus markphew</taxon>
    </lineage>
</organism>
<reference evidence="3" key="1">
    <citation type="submission" date="2020-04" db="EMBL/GenBank/DDBJ databases">
        <authorList>
            <person name="Beauchamp P."/>
            <person name="Lattanzi R."/>
            <person name="Bidaburu M."/>
            <person name="Columbini C."/>
            <person name="Evard R."/>
            <person name="Fitzgerald S."/>
            <person name="Lopez A.J."/>
            <person name="Braley A."/>
            <person name="Ettinger A.-S.H."/>
            <person name="Anders K.R."/>
            <person name="Garlena R.A."/>
            <person name="Russell D.A."/>
            <person name="Pope W.H."/>
            <person name="Jacobs-Sera D."/>
            <person name="Hatfull G.F."/>
        </authorList>
    </citation>
    <scope>NUCLEOTIDE SEQUENCE [LARGE SCALE GENOMIC DNA]</scope>
</reference>